<keyword evidence="2 7" id="KW-0812">Transmembrane</keyword>
<keyword evidence="10" id="KW-1185">Reference proteome</keyword>
<comment type="similarity">
    <text evidence="5">Belongs to the SAT4 family.</text>
</comment>
<dbReference type="RefSeq" id="XP_018663935.1">
    <property type="nucleotide sequence ID" value="XM_018802818.1"/>
</dbReference>
<evidence type="ECO:0000256" key="7">
    <source>
        <dbReference type="SAM" id="Phobius"/>
    </source>
</evidence>
<dbReference type="InterPro" id="IPR049326">
    <property type="entry name" value="Rhodopsin_dom_fungi"/>
</dbReference>
<dbReference type="Pfam" id="PF20684">
    <property type="entry name" value="Fung_rhodopsin"/>
    <property type="match status" value="1"/>
</dbReference>
<evidence type="ECO:0000256" key="3">
    <source>
        <dbReference type="ARBA" id="ARBA00022989"/>
    </source>
</evidence>
<evidence type="ECO:0000313" key="10">
    <source>
        <dbReference type="Proteomes" id="UP000054821"/>
    </source>
</evidence>
<evidence type="ECO:0000313" key="9">
    <source>
        <dbReference type="EMBL" id="PON25616.1"/>
    </source>
</evidence>
<accession>A0A2P4ZMY4</accession>
<feature type="transmembrane region" description="Helical" evidence="7">
    <location>
        <begin position="27"/>
        <end position="49"/>
    </location>
</feature>
<dbReference type="GeneID" id="29982901"/>
<feature type="domain" description="Rhodopsin" evidence="8">
    <location>
        <begin position="45"/>
        <end position="295"/>
    </location>
</feature>
<comment type="subcellular location">
    <subcellularLocation>
        <location evidence="1">Membrane</location>
        <topology evidence="1">Multi-pass membrane protein</topology>
    </subcellularLocation>
</comment>
<dbReference type="EMBL" id="JPDN02000017">
    <property type="protein sequence ID" value="PON25616.1"/>
    <property type="molecule type" value="Genomic_DNA"/>
</dbReference>
<gene>
    <name evidence="9" type="ORF">TGAM01_v205501</name>
</gene>
<dbReference type="InterPro" id="IPR052337">
    <property type="entry name" value="SAT4-like"/>
</dbReference>
<evidence type="ECO:0000256" key="2">
    <source>
        <dbReference type="ARBA" id="ARBA00022692"/>
    </source>
</evidence>
<evidence type="ECO:0000256" key="5">
    <source>
        <dbReference type="ARBA" id="ARBA00038359"/>
    </source>
</evidence>
<name>A0A2P4ZMY4_9HYPO</name>
<feature type="transmembrane region" description="Helical" evidence="7">
    <location>
        <begin position="231"/>
        <end position="250"/>
    </location>
</feature>
<sequence length="396" mass="43420">MDLNGPAIPAPPGEVSILDNPPNSNGLALGVQIFTCVVATLCFALRIYGRVLLVKKFQAEEILAILAYGCYWGAIIPTLEMLKYPGYLVHAWNVRLKDVIPTTYKTDMPHMQWVFIFGVFYSLVLPLLKVAIMIEWVRLFVPSSKTKSFFFWGAAVISVIQVGAGIAIIISLNLQCTPHQRIWDFTVPGTCWNLYTLQVISASIQLASDIAMFCLPQQIIWTLQMTWQKRLGVAAIFGMGVLAIVAASFRVDVTVKHGNSPDSIYTLGPIVFWASAEMTCGFFILCVPCIPKIIQEAGIIPAIKKGTGMLHSGGRSNQVSSGYGRGGGTTKTSVSANKDYYQLEEEGMNMKNLSESTEHLHHGSHAPAITRTTRVTVTNDSRSVSDSDSKNDGWGH</sequence>
<dbReference type="AlphaFoldDB" id="A0A2P4ZMY4"/>
<keyword evidence="4 7" id="KW-0472">Membrane</keyword>
<evidence type="ECO:0000256" key="4">
    <source>
        <dbReference type="ARBA" id="ARBA00023136"/>
    </source>
</evidence>
<dbReference type="GO" id="GO:0016020">
    <property type="term" value="C:membrane"/>
    <property type="evidence" value="ECO:0007669"/>
    <property type="project" value="UniProtKB-SubCell"/>
</dbReference>
<dbReference type="PANTHER" id="PTHR33048:SF47">
    <property type="entry name" value="INTEGRAL MEMBRANE PROTEIN-RELATED"/>
    <property type="match status" value="1"/>
</dbReference>
<evidence type="ECO:0000259" key="8">
    <source>
        <dbReference type="Pfam" id="PF20684"/>
    </source>
</evidence>
<reference evidence="9 10" key="1">
    <citation type="journal article" date="2016" name="Genome Announc.">
        <title>Draft Whole-Genome Sequence of Trichoderma gamsii T6085, a Promising Biocontrol Agent of Fusarium Head Blight on Wheat.</title>
        <authorList>
            <person name="Baroncelli R."/>
            <person name="Zapparata A."/>
            <person name="Piaggeschi G."/>
            <person name="Sarrocco S."/>
            <person name="Vannacci G."/>
        </authorList>
    </citation>
    <scope>NUCLEOTIDE SEQUENCE [LARGE SCALE GENOMIC DNA]</scope>
    <source>
        <strain evidence="9 10">T6085</strain>
    </source>
</reference>
<feature type="transmembrane region" description="Helical" evidence="7">
    <location>
        <begin position="149"/>
        <end position="172"/>
    </location>
</feature>
<evidence type="ECO:0000256" key="6">
    <source>
        <dbReference type="SAM" id="MobiDB-lite"/>
    </source>
</evidence>
<dbReference type="PANTHER" id="PTHR33048">
    <property type="entry name" value="PTH11-LIKE INTEGRAL MEMBRANE PROTEIN (AFU_ORTHOLOGUE AFUA_5G11245)"/>
    <property type="match status" value="1"/>
</dbReference>
<organism evidence="9 10">
    <name type="scientific">Trichoderma gamsii</name>
    <dbReference type="NCBI Taxonomy" id="398673"/>
    <lineage>
        <taxon>Eukaryota</taxon>
        <taxon>Fungi</taxon>
        <taxon>Dikarya</taxon>
        <taxon>Ascomycota</taxon>
        <taxon>Pezizomycotina</taxon>
        <taxon>Sordariomycetes</taxon>
        <taxon>Hypocreomycetidae</taxon>
        <taxon>Hypocreales</taxon>
        <taxon>Hypocreaceae</taxon>
        <taxon>Trichoderma</taxon>
    </lineage>
</organism>
<feature type="compositionally biased region" description="Basic and acidic residues" evidence="6">
    <location>
        <begin position="383"/>
        <end position="396"/>
    </location>
</feature>
<feature type="transmembrane region" description="Helical" evidence="7">
    <location>
        <begin position="113"/>
        <end position="137"/>
    </location>
</feature>
<comment type="caution">
    <text evidence="9">The sequence shown here is derived from an EMBL/GenBank/DDBJ whole genome shotgun (WGS) entry which is preliminary data.</text>
</comment>
<proteinExistence type="inferred from homology"/>
<keyword evidence="3 7" id="KW-1133">Transmembrane helix</keyword>
<dbReference type="Proteomes" id="UP000054821">
    <property type="component" value="Unassembled WGS sequence"/>
</dbReference>
<dbReference type="STRING" id="398673.A0A2P4ZMY4"/>
<feature type="region of interest" description="Disordered" evidence="6">
    <location>
        <begin position="374"/>
        <end position="396"/>
    </location>
</feature>
<feature type="transmembrane region" description="Helical" evidence="7">
    <location>
        <begin position="270"/>
        <end position="290"/>
    </location>
</feature>
<protein>
    <recommendedName>
        <fullName evidence="8">Rhodopsin domain-containing protein</fullName>
    </recommendedName>
</protein>
<evidence type="ECO:0000256" key="1">
    <source>
        <dbReference type="ARBA" id="ARBA00004141"/>
    </source>
</evidence>